<dbReference type="GeneID" id="17085794"/>
<evidence type="ECO:0000313" key="4">
    <source>
        <dbReference type="EMBL" id="EME26843.1"/>
    </source>
</evidence>
<organism evidence="4 5">
    <name type="scientific">Galdieria sulphuraria</name>
    <name type="common">Red alga</name>
    <dbReference type="NCBI Taxonomy" id="130081"/>
    <lineage>
        <taxon>Eukaryota</taxon>
        <taxon>Rhodophyta</taxon>
        <taxon>Bangiophyceae</taxon>
        <taxon>Galdieriales</taxon>
        <taxon>Galdieriaceae</taxon>
        <taxon>Galdieria</taxon>
    </lineage>
</organism>
<dbReference type="GO" id="GO:0003676">
    <property type="term" value="F:nucleic acid binding"/>
    <property type="evidence" value="ECO:0007669"/>
    <property type="project" value="InterPro"/>
</dbReference>
<keyword evidence="1" id="KW-0862">Zinc</keyword>
<dbReference type="EMBL" id="KB454541">
    <property type="protein sequence ID" value="EME26843.1"/>
    <property type="molecule type" value="Genomic_DNA"/>
</dbReference>
<feature type="domain" description="CCHC-type" evidence="3">
    <location>
        <begin position="206"/>
        <end position="221"/>
    </location>
</feature>
<dbReference type="STRING" id="130081.M2XT80"/>
<accession>M2XT80</accession>
<dbReference type="InterPro" id="IPR036875">
    <property type="entry name" value="Znf_CCHC_sf"/>
</dbReference>
<gene>
    <name evidence="4" type="ORF">Gasu_55300</name>
</gene>
<dbReference type="InterPro" id="IPR001878">
    <property type="entry name" value="Znf_CCHC"/>
</dbReference>
<dbReference type="KEGG" id="gsl:Gasu_55300"/>
<feature type="compositionally biased region" description="Basic residues" evidence="2">
    <location>
        <begin position="291"/>
        <end position="301"/>
    </location>
</feature>
<dbReference type="Pfam" id="PF00098">
    <property type="entry name" value="zf-CCHC"/>
    <property type="match status" value="1"/>
</dbReference>
<evidence type="ECO:0000313" key="5">
    <source>
        <dbReference type="Proteomes" id="UP000030680"/>
    </source>
</evidence>
<evidence type="ECO:0000256" key="1">
    <source>
        <dbReference type="PROSITE-ProRule" id="PRU00047"/>
    </source>
</evidence>
<reference evidence="5" key="1">
    <citation type="journal article" date="2013" name="Science">
        <title>Gene transfer from bacteria and archaea facilitated evolution of an extremophilic eukaryote.</title>
        <authorList>
            <person name="Schonknecht G."/>
            <person name="Chen W.H."/>
            <person name="Ternes C.M."/>
            <person name="Barbier G.G."/>
            <person name="Shrestha R.P."/>
            <person name="Stanke M."/>
            <person name="Brautigam A."/>
            <person name="Baker B.J."/>
            <person name="Banfield J.F."/>
            <person name="Garavito R.M."/>
            <person name="Carr K."/>
            <person name="Wilkerson C."/>
            <person name="Rensing S.A."/>
            <person name="Gagneul D."/>
            <person name="Dickenson N.E."/>
            <person name="Oesterhelt C."/>
            <person name="Lercher M.J."/>
            <person name="Weber A.P."/>
        </authorList>
    </citation>
    <scope>NUCLEOTIDE SEQUENCE [LARGE SCALE GENOMIC DNA]</scope>
    <source>
        <strain evidence="5">074W</strain>
    </source>
</reference>
<feature type="domain" description="CCHC-type" evidence="3">
    <location>
        <begin position="120"/>
        <end position="137"/>
    </location>
</feature>
<dbReference type="Proteomes" id="UP000030680">
    <property type="component" value="Unassembled WGS sequence"/>
</dbReference>
<feature type="region of interest" description="Disordered" evidence="2">
    <location>
        <begin position="1"/>
        <end position="62"/>
    </location>
</feature>
<dbReference type="AlphaFoldDB" id="M2XT80"/>
<feature type="domain" description="CCHC-type" evidence="3">
    <location>
        <begin position="140"/>
        <end position="153"/>
    </location>
</feature>
<feature type="compositionally biased region" description="Basic residues" evidence="2">
    <location>
        <begin position="38"/>
        <end position="47"/>
    </location>
</feature>
<dbReference type="SUPFAM" id="SSF57756">
    <property type="entry name" value="Retrovirus zinc finger-like domains"/>
    <property type="match status" value="2"/>
</dbReference>
<dbReference type="PROSITE" id="PS50158">
    <property type="entry name" value="ZF_CCHC"/>
    <property type="match status" value="3"/>
</dbReference>
<protein>
    <submittedName>
        <fullName evidence="4">Cellular nucleic acid-binding protein</fullName>
    </submittedName>
</protein>
<evidence type="ECO:0000259" key="3">
    <source>
        <dbReference type="PROSITE" id="PS50158"/>
    </source>
</evidence>
<keyword evidence="1" id="KW-0863">Zinc-finger</keyword>
<dbReference type="PANTHER" id="PTHR46978:SF1">
    <property type="entry name" value="ZINC KNUCKLE (CCHC-TYPE) FAMILY PROTEIN"/>
    <property type="match status" value="1"/>
</dbReference>
<dbReference type="PANTHER" id="PTHR46978">
    <property type="entry name" value="ZINC KNUCKLE (CCHC-TYPE) FAMILY PROTEIN"/>
    <property type="match status" value="1"/>
</dbReference>
<dbReference type="Gramene" id="EME26843">
    <property type="protein sequence ID" value="EME26843"/>
    <property type="gene ID" value="Gasu_55300"/>
</dbReference>
<dbReference type="RefSeq" id="XP_005703363.1">
    <property type="nucleotide sequence ID" value="XM_005703306.1"/>
</dbReference>
<dbReference type="GO" id="GO:0008270">
    <property type="term" value="F:zinc ion binding"/>
    <property type="evidence" value="ECO:0007669"/>
    <property type="project" value="UniProtKB-KW"/>
</dbReference>
<keyword evidence="1" id="KW-0479">Metal-binding</keyword>
<sequence>MSPLFSSVDLLLPPGSPDEELSHLVTHSETTKADSPRKRSQKRHKSSKALPESGPNSGPTTVTLEEKESKDEASTFFSEEQASLHAESQARYFSESNVVCSNCGLAGHFSVFCPEEVVGRRCFLCGGEGHLARNCSEELCHNCLRPGHKRKNCTLPRRDWRREEKHAYPKYEDLKNVKKLKCYICGKTGHLDCSFEKMKFCKSISCYNCGQSGHSGGSCRRPRADEYLSISNRLVRTYSRPNRKKRPYDMKEDAIVFTEQVERALKERHFIRRMSTPSSFESIHRESNKLAKQRRLSNIHS</sequence>
<keyword evidence="5" id="KW-1185">Reference proteome</keyword>
<dbReference type="Gene3D" id="4.10.60.10">
    <property type="entry name" value="Zinc finger, CCHC-type"/>
    <property type="match status" value="2"/>
</dbReference>
<evidence type="ECO:0000256" key="2">
    <source>
        <dbReference type="SAM" id="MobiDB-lite"/>
    </source>
</evidence>
<name>M2XT80_GALSU</name>
<proteinExistence type="predicted"/>
<dbReference type="SMART" id="SM00343">
    <property type="entry name" value="ZnF_C2HC"/>
    <property type="match status" value="5"/>
</dbReference>
<dbReference type="OrthoDB" id="5722at2759"/>
<dbReference type="eggNOG" id="KOG4400">
    <property type="taxonomic scope" value="Eukaryota"/>
</dbReference>
<feature type="region of interest" description="Disordered" evidence="2">
    <location>
        <begin position="276"/>
        <end position="301"/>
    </location>
</feature>